<accession>A0A9J6A056</accession>
<evidence type="ECO:0000313" key="1">
    <source>
        <dbReference type="EMBL" id="KAG5617683.1"/>
    </source>
</evidence>
<dbReference type="Proteomes" id="UP000824120">
    <property type="component" value="Chromosome 3"/>
</dbReference>
<dbReference type="EMBL" id="JACXVP010000003">
    <property type="protein sequence ID" value="KAG5617683.1"/>
    <property type="molecule type" value="Genomic_DNA"/>
</dbReference>
<sequence length="62" mass="7033">MKDTISSNNLWCGLNYHINGSEPVPDKFIVDNHLNPAYKAWVRQNQHVLSWIVASVSKSVLP</sequence>
<evidence type="ECO:0000313" key="2">
    <source>
        <dbReference type="Proteomes" id="UP000824120"/>
    </source>
</evidence>
<keyword evidence="2" id="KW-1185">Reference proteome</keyword>
<dbReference type="OrthoDB" id="1302694at2759"/>
<gene>
    <name evidence="1" type="ORF">H5410_017507</name>
</gene>
<dbReference type="AlphaFoldDB" id="A0A9J6A056"/>
<organism evidence="1 2">
    <name type="scientific">Solanum commersonii</name>
    <name type="common">Commerson's wild potato</name>
    <name type="synonym">Commerson's nightshade</name>
    <dbReference type="NCBI Taxonomy" id="4109"/>
    <lineage>
        <taxon>Eukaryota</taxon>
        <taxon>Viridiplantae</taxon>
        <taxon>Streptophyta</taxon>
        <taxon>Embryophyta</taxon>
        <taxon>Tracheophyta</taxon>
        <taxon>Spermatophyta</taxon>
        <taxon>Magnoliopsida</taxon>
        <taxon>eudicotyledons</taxon>
        <taxon>Gunneridae</taxon>
        <taxon>Pentapetalae</taxon>
        <taxon>asterids</taxon>
        <taxon>lamiids</taxon>
        <taxon>Solanales</taxon>
        <taxon>Solanaceae</taxon>
        <taxon>Solanoideae</taxon>
        <taxon>Solaneae</taxon>
        <taxon>Solanum</taxon>
    </lineage>
</organism>
<comment type="caution">
    <text evidence="1">The sequence shown here is derived from an EMBL/GenBank/DDBJ whole genome shotgun (WGS) entry which is preliminary data.</text>
</comment>
<reference evidence="1 2" key="1">
    <citation type="submission" date="2020-09" db="EMBL/GenBank/DDBJ databases">
        <title>De no assembly of potato wild relative species, Solanum commersonii.</title>
        <authorList>
            <person name="Cho K."/>
        </authorList>
    </citation>
    <scope>NUCLEOTIDE SEQUENCE [LARGE SCALE GENOMIC DNA]</scope>
    <source>
        <strain evidence="1">LZ3.2</strain>
        <tissue evidence="1">Leaf</tissue>
    </source>
</reference>
<proteinExistence type="predicted"/>
<name>A0A9J6A056_SOLCO</name>
<protein>
    <submittedName>
        <fullName evidence="1">Uncharacterized protein</fullName>
    </submittedName>
</protein>